<feature type="compositionally biased region" description="Basic residues" evidence="1">
    <location>
        <begin position="68"/>
        <end position="77"/>
    </location>
</feature>
<dbReference type="EMBL" id="NAJP01000003">
    <property type="protein sequence ID" value="TKA48387.1"/>
    <property type="molecule type" value="Genomic_DNA"/>
</dbReference>
<comment type="caution">
    <text evidence="2">The sequence shown here is derived from an EMBL/GenBank/DDBJ whole genome shotgun (WGS) entry which is preliminary data.</text>
</comment>
<feature type="region of interest" description="Disordered" evidence="1">
    <location>
        <begin position="40"/>
        <end position="103"/>
    </location>
</feature>
<gene>
    <name evidence="2" type="ORF">B0A54_00522</name>
</gene>
<protein>
    <submittedName>
        <fullName evidence="2">Uncharacterized protein</fullName>
    </submittedName>
</protein>
<accession>A0A4U0VGQ3</accession>
<dbReference type="STRING" id="329885.A0A4U0VGQ3"/>
<evidence type="ECO:0000313" key="2">
    <source>
        <dbReference type="EMBL" id="TKA48387.1"/>
    </source>
</evidence>
<dbReference type="Proteomes" id="UP000310066">
    <property type="component" value="Unassembled WGS sequence"/>
</dbReference>
<evidence type="ECO:0000313" key="3">
    <source>
        <dbReference type="Proteomes" id="UP000310066"/>
    </source>
</evidence>
<proteinExistence type="predicted"/>
<sequence length="103" mass="10847">MPRVTRAMAADFADKLHVDEDVVLALPTDLVDAAYASLKTPEPADRAPLGDIAPNRGGNAEDGELRKSTRTRKVGKKAVKDGKVDLAGSIAEEDDTSETGTGQ</sequence>
<reference evidence="2 3" key="1">
    <citation type="submission" date="2017-03" db="EMBL/GenBank/DDBJ databases">
        <title>Genomes of endolithic fungi from Antarctica.</title>
        <authorList>
            <person name="Coleine C."/>
            <person name="Masonjones S."/>
            <person name="Stajich J.E."/>
        </authorList>
    </citation>
    <scope>NUCLEOTIDE SEQUENCE [LARGE SCALE GENOMIC DNA]</scope>
    <source>
        <strain evidence="2 3">CCFEE 5311</strain>
    </source>
</reference>
<name>A0A4U0VGQ3_9PEZI</name>
<organism evidence="2 3">
    <name type="scientific">Friedmanniomyces endolithicus</name>
    <dbReference type="NCBI Taxonomy" id="329885"/>
    <lineage>
        <taxon>Eukaryota</taxon>
        <taxon>Fungi</taxon>
        <taxon>Dikarya</taxon>
        <taxon>Ascomycota</taxon>
        <taxon>Pezizomycotina</taxon>
        <taxon>Dothideomycetes</taxon>
        <taxon>Dothideomycetidae</taxon>
        <taxon>Mycosphaerellales</taxon>
        <taxon>Teratosphaeriaceae</taxon>
        <taxon>Friedmanniomyces</taxon>
    </lineage>
</organism>
<dbReference type="AlphaFoldDB" id="A0A4U0VGQ3"/>
<evidence type="ECO:0000256" key="1">
    <source>
        <dbReference type="SAM" id="MobiDB-lite"/>
    </source>
</evidence>
<dbReference type="OrthoDB" id="3946796at2759"/>